<name>A0A5C2RYH9_9APHY</name>
<protein>
    <submittedName>
        <fullName evidence="2">Uncharacterized protein</fullName>
    </submittedName>
</protein>
<dbReference type="AlphaFoldDB" id="A0A5C2RYH9"/>
<evidence type="ECO:0000313" key="3">
    <source>
        <dbReference type="Proteomes" id="UP000313359"/>
    </source>
</evidence>
<feature type="region of interest" description="Disordered" evidence="1">
    <location>
        <begin position="20"/>
        <end position="58"/>
    </location>
</feature>
<keyword evidence="3" id="KW-1185">Reference proteome</keyword>
<organism evidence="2 3">
    <name type="scientific">Lentinus tigrinus ALCF2SS1-6</name>
    <dbReference type="NCBI Taxonomy" id="1328759"/>
    <lineage>
        <taxon>Eukaryota</taxon>
        <taxon>Fungi</taxon>
        <taxon>Dikarya</taxon>
        <taxon>Basidiomycota</taxon>
        <taxon>Agaricomycotina</taxon>
        <taxon>Agaricomycetes</taxon>
        <taxon>Polyporales</taxon>
        <taxon>Polyporaceae</taxon>
        <taxon>Lentinus</taxon>
    </lineage>
</organism>
<dbReference type="Proteomes" id="UP000313359">
    <property type="component" value="Unassembled WGS sequence"/>
</dbReference>
<gene>
    <name evidence="2" type="ORF">L227DRAFT_287292</name>
</gene>
<proteinExistence type="predicted"/>
<dbReference type="EMBL" id="ML122290">
    <property type="protein sequence ID" value="RPD56127.1"/>
    <property type="molecule type" value="Genomic_DNA"/>
</dbReference>
<sequence>MNPYSEERINIRKNILVSRGLSSLESQDIPDTQVPPLRSLDRRTRGSRALDSTRRDTR</sequence>
<evidence type="ECO:0000256" key="1">
    <source>
        <dbReference type="SAM" id="MobiDB-lite"/>
    </source>
</evidence>
<reference evidence="2" key="1">
    <citation type="journal article" date="2018" name="Genome Biol. Evol.">
        <title>Genomics and development of Lentinus tigrinus, a white-rot wood-decaying mushroom with dimorphic fruiting bodies.</title>
        <authorList>
            <person name="Wu B."/>
            <person name="Xu Z."/>
            <person name="Knudson A."/>
            <person name="Carlson A."/>
            <person name="Chen N."/>
            <person name="Kovaka S."/>
            <person name="LaButti K."/>
            <person name="Lipzen A."/>
            <person name="Pennachio C."/>
            <person name="Riley R."/>
            <person name="Schakwitz W."/>
            <person name="Umezawa K."/>
            <person name="Ohm R.A."/>
            <person name="Grigoriev I.V."/>
            <person name="Nagy L.G."/>
            <person name="Gibbons J."/>
            <person name="Hibbett D."/>
        </authorList>
    </citation>
    <scope>NUCLEOTIDE SEQUENCE [LARGE SCALE GENOMIC DNA]</scope>
    <source>
        <strain evidence="2">ALCF2SS1-6</strain>
    </source>
</reference>
<accession>A0A5C2RYH9</accession>
<feature type="compositionally biased region" description="Polar residues" evidence="1">
    <location>
        <begin position="20"/>
        <end position="30"/>
    </location>
</feature>
<evidence type="ECO:0000313" key="2">
    <source>
        <dbReference type="EMBL" id="RPD56127.1"/>
    </source>
</evidence>